<dbReference type="InterPro" id="IPR031329">
    <property type="entry name" value="NEUT/ALK_ceramidase_N"/>
</dbReference>
<keyword evidence="3" id="KW-0378">Hydrolase</keyword>
<protein>
    <submittedName>
        <fullName evidence="3">Neutral ceramidase</fullName>
        <ecNumber evidence="3">3.5.1.23</ecNumber>
    </submittedName>
</protein>
<feature type="chain" id="PRO_5045540560" evidence="1">
    <location>
        <begin position="22"/>
        <end position="458"/>
    </location>
</feature>
<organism evidence="3 4">
    <name type="scientific">Stieleria magnilauensis</name>
    <dbReference type="NCBI Taxonomy" id="2527963"/>
    <lineage>
        <taxon>Bacteria</taxon>
        <taxon>Pseudomonadati</taxon>
        <taxon>Planctomycetota</taxon>
        <taxon>Planctomycetia</taxon>
        <taxon>Pirellulales</taxon>
        <taxon>Pirellulaceae</taxon>
        <taxon>Stieleria</taxon>
    </lineage>
</organism>
<keyword evidence="4" id="KW-1185">Reference proteome</keyword>
<evidence type="ECO:0000313" key="4">
    <source>
        <dbReference type="Proteomes" id="UP000318081"/>
    </source>
</evidence>
<dbReference type="Pfam" id="PF04734">
    <property type="entry name" value="Ceramidase_alk"/>
    <property type="match status" value="1"/>
</dbReference>
<sequence length="458" mass="50645">MLKRYILAPVLMLLLIAPARADEGWQAGVAKQNITPDGAMWMAGYGSRDHPSEGKLTDLWAKALVLQDTSGNQVVLITLDLVGIDRELAMAITDQIQSVHQLDRSQIAICCSHTHTGPALKKNLAPLHYLIVDSDQQQKIEAYEERLQHQILAAVDDAFAHRQPAELSWGSGTATFATNRRENRPEGNVPQWRREGTLKGPVDHDVPVLAVRDRQGKLISVVFGYACHATVLGVYSWSGDYPGFACAALEASHPDSIALFWAGCGADQNPLPRRTVELAKHYGRRLATAVETVLMTIQMQPLAPKLKSSFREIDLPLGTLPSREQIEANSRSKNKWEAARATMLLEKLDRGESLAQTYPYAVGSWTLGDDIDMVFLGGEVVIDYALRLKSELRGQQSWIAGYANDVMAYIPSRRVLQEGGYEGGSSMVYYGLPAHWSPEVERHIVDEVHRQLADSGSE</sequence>
<reference evidence="3 4" key="1">
    <citation type="submission" date="2019-02" db="EMBL/GenBank/DDBJ databases">
        <title>Deep-cultivation of Planctomycetes and their phenomic and genomic characterization uncovers novel biology.</title>
        <authorList>
            <person name="Wiegand S."/>
            <person name="Jogler M."/>
            <person name="Boedeker C."/>
            <person name="Pinto D."/>
            <person name="Vollmers J."/>
            <person name="Rivas-Marin E."/>
            <person name="Kohn T."/>
            <person name="Peeters S.H."/>
            <person name="Heuer A."/>
            <person name="Rast P."/>
            <person name="Oberbeckmann S."/>
            <person name="Bunk B."/>
            <person name="Jeske O."/>
            <person name="Meyerdierks A."/>
            <person name="Storesund J.E."/>
            <person name="Kallscheuer N."/>
            <person name="Luecker S."/>
            <person name="Lage O.M."/>
            <person name="Pohl T."/>
            <person name="Merkel B.J."/>
            <person name="Hornburger P."/>
            <person name="Mueller R.-W."/>
            <person name="Bruemmer F."/>
            <person name="Labrenz M."/>
            <person name="Spormann A.M."/>
            <person name="Op den Camp H."/>
            <person name="Overmann J."/>
            <person name="Amann R."/>
            <person name="Jetten M.S.M."/>
            <person name="Mascher T."/>
            <person name="Medema M.H."/>
            <person name="Devos D.P."/>
            <person name="Kaster A.-K."/>
            <person name="Ovreas L."/>
            <person name="Rohde M."/>
            <person name="Galperin M.Y."/>
            <person name="Jogler C."/>
        </authorList>
    </citation>
    <scope>NUCLEOTIDE SEQUENCE [LARGE SCALE GENOMIC DNA]</scope>
    <source>
        <strain evidence="3 4">TBK1r</strain>
    </source>
</reference>
<feature type="domain" description="Neutral/alkaline non-lysosomal ceramidase N-terminal" evidence="2">
    <location>
        <begin position="26"/>
        <end position="253"/>
    </location>
</feature>
<dbReference type="RefSeq" id="WP_419581481.1">
    <property type="nucleotide sequence ID" value="NZ_CP036432.1"/>
</dbReference>
<accession>A0ABX5XS71</accession>
<evidence type="ECO:0000313" key="3">
    <source>
        <dbReference type="EMBL" id="QDV84769.1"/>
    </source>
</evidence>
<dbReference type="GO" id="GO:0017040">
    <property type="term" value="F:N-acylsphingosine amidohydrolase activity"/>
    <property type="evidence" value="ECO:0007669"/>
    <property type="project" value="UniProtKB-EC"/>
</dbReference>
<dbReference type="EMBL" id="CP036432">
    <property type="protein sequence ID" value="QDV84769.1"/>
    <property type="molecule type" value="Genomic_DNA"/>
</dbReference>
<evidence type="ECO:0000256" key="1">
    <source>
        <dbReference type="SAM" id="SignalP"/>
    </source>
</evidence>
<name>A0ABX5XS71_9BACT</name>
<dbReference type="EC" id="3.5.1.23" evidence="3"/>
<gene>
    <name evidence="3" type="ORF">TBK1r_37210</name>
</gene>
<dbReference type="Proteomes" id="UP000318081">
    <property type="component" value="Chromosome"/>
</dbReference>
<proteinExistence type="predicted"/>
<keyword evidence="1" id="KW-0732">Signal</keyword>
<feature type="signal peptide" evidence="1">
    <location>
        <begin position="1"/>
        <end position="21"/>
    </location>
</feature>
<evidence type="ECO:0000259" key="2">
    <source>
        <dbReference type="Pfam" id="PF04734"/>
    </source>
</evidence>